<proteinExistence type="predicted"/>
<dbReference type="Pfam" id="PF13432">
    <property type="entry name" value="TPR_16"/>
    <property type="match status" value="1"/>
</dbReference>
<evidence type="ECO:0000313" key="4">
    <source>
        <dbReference type="Proteomes" id="UP000186230"/>
    </source>
</evidence>
<dbReference type="SMART" id="SM00028">
    <property type="entry name" value="TPR"/>
    <property type="match status" value="4"/>
</dbReference>
<dbReference type="AlphaFoldDB" id="A0A1L7I5Y4"/>
<dbReference type="InterPro" id="IPR011990">
    <property type="entry name" value="TPR-like_helical_dom_sf"/>
</dbReference>
<dbReference type="Pfam" id="PF14559">
    <property type="entry name" value="TPR_19"/>
    <property type="match status" value="1"/>
</dbReference>
<dbReference type="Proteomes" id="UP000186230">
    <property type="component" value="Chromosome"/>
</dbReference>
<dbReference type="PANTHER" id="PTHR45586">
    <property type="entry name" value="TPR REPEAT-CONTAINING PROTEIN PA4667"/>
    <property type="match status" value="1"/>
</dbReference>
<reference evidence="3 4" key="1">
    <citation type="submission" date="2016-07" db="EMBL/GenBank/DDBJ databases">
        <title>Multi-omics approach to identify versatile polysaccharide utilization systems of a marine flavobacterium Gramella flava.</title>
        <authorList>
            <person name="Tang K."/>
        </authorList>
    </citation>
    <scope>NUCLEOTIDE SEQUENCE [LARGE SCALE GENOMIC DNA]</scope>
    <source>
        <strain evidence="3 4">JLT2011</strain>
    </source>
</reference>
<dbReference type="PANTHER" id="PTHR45586:SF1">
    <property type="entry name" value="LIPOPOLYSACCHARIDE ASSEMBLY PROTEIN B"/>
    <property type="match status" value="1"/>
</dbReference>
<keyword evidence="1" id="KW-0677">Repeat</keyword>
<accession>A0A1L7I5Y4</accession>
<evidence type="ECO:0000256" key="1">
    <source>
        <dbReference type="ARBA" id="ARBA00022737"/>
    </source>
</evidence>
<sequence>MPQFIWAQEMTEGFEKMEAGDFAGAKSFFAEILRKNPENKTATICYGRSVGLDSSPSEAKEIFLKLLQNHPEDREVQLNYAESLIWNKDYEAAEHYYAEMIQENEPDFKLMLGYANSLSNLKKYGPAQEWIQKALQLQTDDPGALNSLKYIRLGKAYSLSQEKLYINALKILQENLAQFPGDQESLLSQANIYLLQKETSSAIHSFKEMAVTRKDSILAHLGIALCYHEEKKENKALDHAENAFLKSKTEKDGTLVWRAQERLVQALLWNARYQKAQKMIGQLQENYGNTNQVLALHAAYGMYTGDFRSSIADYREILRTETSSFDANLGLANAYFANGNIAAAKNAGIATLKLFPGQSDAQKLMEKIEELYQPEISETSRYSFDNGHNESVSLNTTVKWPLNSRFSIGGNYTYRNTQNNALPNSAESNQLSIAAEYRLPIPVSFQLKGGLMQAQTEDPYTAMIGEISTQIAYFRRNHLSLGYRRDVQDFNADLLQQRLVGNHFFISDHYRSLLGLGWYFQFQTSSLSDENQRNLLYSSLYYQLLKKLKLGINYQYISFQEQRPKLYFSPGQYQSAEIFLNLVQSDNEQRFQYDLTAALGYQFIEEQARQGTYRFQANFLYDFSKSWRGGLFGNHSSMASATALGFSFTEFGLSLRYRLQRNQQFPYK</sequence>
<organism evidence="3 4">
    <name type="scientific">Christiangramia flava JLT2011</name>
    <dbReference type="NCBI Taxonomy" id="1229726"/>
    <lineage>
        <taxon>Bacteria</taxon>
        <taxon>Pseudomonadati</taxon>
        <taxon>Bacteroidota</taxon>
        <taxon>Flavobacteriia</taxon>
        <taxon>Flavobacteriales</taxon>
        <taxon>Flavobacteriaceae</taxon>
        <taxon>Christiangramia</taxon>
    </lineage>
</organism>
<dbReference type="SUPFAM" id="SSF48452">
    <property type="entry name" value="TPR-like"/>
    <property type="match status" value="2"/>
</dbReference>
<evidence type="ECO:0000313" key="3">
    <source>
        <dbReference type="EMBL" id="APU68996.1"/>
    </source>
</evidence>
<dbReference type="InterPro" id="IPR019734">
    <property type="entry name" value="TPR_rpt"/>
</dbReference>
<dbReference type="Gene3D" id="1.25.40.10">
    <property type="entry name" value="Tetratricopeptide repeat domain"/>
    <property type="match status" value="3"/>
</dbReference>
<protein>
    <submittedName>
        <fullName evidence="3">TPR repeat</fullName>
    </submittedName>
</protein>
<dbReference type="KEGG" id="gfl:GRFL_2272"/>
<keyword evidence="4" id="KW-1185">Reference proteome</keyword>
<keyword evidence="2" id="KW-0802">TPR repeat</keyword>
<gene>
    <name evidence="3" type="ORF">GRFL_2272</name>
</gene>
<name>A0A1L7I5Y4_9FLAO</name>
<dbReference type="STRING" id="1229726.GRFL_2272"/>
<evidence type="ECO:0000256" key="2">
    <source>
        <dbReference type="ARBA" id="ARBA00022803"/>
    </source>
</evidence>
<dbReference type="EMBL" id="CP016359">
    <property type="protein sequence ID" value="APU68996.1"/>
    <property type="molecule type" value="Genomic_DNA"/>
</dbReference>
<dbReference type="InterPro" id="IPR051012">
    <property type="entry name" value="CellSynth/LPSAsmb/PSIAsmb"/>
</dbReference>